<comment type="caution">
    <text evidence="2">The sequence shown here is derived from an EMBL/GenBank/DDBJ whole genome shotgun (WGS) entry which is preliminary data.</text>
</comment>
<dbReference type="InterPro" id="IPR017941">
    <property type="entry name" value="Rieske_2Fe-2S"/>
</dbReference>
<organism evidence="2 3">
    <name type="scientific">Marinobacter salexigens</name>
    <dbReference type="NCBI Taxonomy" id="1925763"/>
    <lineage>
        <taxon>Bacteria</taxon>
        <taxon>Pseudomonadati</taxon>
        <taxon>Pseudomonadota</taxon>
        <taxon>Gammaproteobacteria</taxon>
        <taxon>Pseudomonadales</taxon>
        <taxon>Marinobacteraceae</taxon>
        <taxon>Marinobacter</taxon>
    </lineage>
</organism>
<gene>
    <name evidence="2" type="ORF">KO508_00095</name>
</gene>
<dbReference type="PROSITE" id="PS51296">
    <property type="entry name" value="RIESKE"/>
    <property type="match status" value="1"/>
</dbReference>
<accession>A0ABS6A5C9</accession>
<dbReference type="EMBL" id="JAHKPV010000001">
    <property type="protein sequence ID" value="MBU2872392.1"/>
    <property type="molecule type" value="Genomic_DNA"/>
</dbReference>
<proteinExistence type="predicted"/>
<feature type="domain" description="Rieske" evidence="1">
    <location>
        <begin position="21"/>
        <end position="124"/>
    </location>
</feature>
<keyword evidence="3" id="KW-1185">Reference proteome</keyword>
<evidence type="ECO:0000259" key="1">
    <source>
        <dbReference type="PROSITE" id="PS51296"/>
    </source>
</evidence>
<reference evidence="2 3" key="1">
    <citation type="submission" date="2021-05" db="EMBL/GenBank/DDBJ databases">
        <title>Draft genomes of bacteria isolated from model marine particles.</title>
        <authorList>
            <person name="Datta M.S."/>
            <person name="Schwartzman J.A."/>
            <person name="Enke T.N."/>
            <person name="Saavedra J."/>
            <person name="Cermak N."/>
            <person name="Cordero O.X."/>
        </authorList>
    </citation>
    <scope>NUCLEOTIDE SEQUENCE [LARGE SCALE GENOMIC DNA]</scope>
    <source>
        <strain evidence="2 3">D2M19</strain>
    </source>
</reference>
<name>A0ABS6A5C9_9GAMM</name>
<evidence type="ECO:0000313" key="2">
    <source>
        <dbReference type="EMBL" id="MBU2872392.1"/>
    </source>
</evidence>
<dbReference type="CDD" id="cd03467">
    <property type="entry name" value="Rieske"/>
    <property type="match status" value="1"/>
</dbReference>
<dbReference type="Pfam" id="PF00355">
    <property type="entry name" value="Rieske"/>
    <property type="match status" value="1"/>
</dbReference>
<dbReference type="Proteomes" id="UP000753376">
    <property type="component" value="Unassembled WGS sequence"/>
</dbReference>
<evidence type="ECO:0000313" key="3">
    <source>
        <dbReference type="Proteomes" id="UP000753376"/>
    </source>
</evidence>
<dbReference type="PANTHER" id="PTHR40261:SF1">
    <property type="entry name" value="RIESKE DOMAIN-CONTAINING PROTEIN"/>
    <property type="match status" value="1"/>
</dbReference>
<dbReference type="RefSeq" id="WP_216006333.1">
    <property type="nucleotide sequence ID" value="NZ_JAHKPV010000001.1"/>
</dbReference>
<protein>
    <submittedName>
        <fullName evidence="2">Rieske (2Fe-2S) protein</fullName>
    </submittedName>
</protein>
<dbReference type="PANTHER" id="PTHR40261">
    <property type="match status" value="1"/>
</dbReference>
<sequence length="128" mass="14229">MTSKQINPWQPVCDRAALQPGQFVEFTLAQAKTSTPRTTDTLPLTGFVFLDGATPRAYLNRCPHMGVELNWKPGCFMDVDKLFLQCSTHGALFKPQDGECIAGPCQGDALTELDLREVGRILEVRFLE</sequence>